<evidence type="ECO:0000313" key="2">
    <source>
        <dbReference type="EMBL" id="KAK3237560.1"/>
    </source>
</evidence>
<dbReference type="InterPro" id="IPR010998">
    <property type="entry name" value="Integrase_recombinase_N"/>
</dbReference>
<evidence type="ECO:0000313" key="3">
    <source>
        <dbReference type="Proteomes" id="UP001190700"/>
    </source>
</evidence>
<dbReference type="GO" id="GO:0003677">
    <property type="term" value="F:DNA binding"/>
    <property type="evidence" value="ECO:0007669"/>
    <property type="project" value="UniProtKB-KW"/>
</dbReference>
<reference evidence="2 3" key="1">
    <citation type="journal article" date="2015" name="Genome Biol. Evol.">
        <title>Comparative Genomics of a Bacterivorous Green Alga Reveals Evolutionary Causalities and Consequences of Phago-Mixotrophic Mode of Nutrition.</title>
        <authorList>
            <person name="Burns J.A."/>
            <person name="Paasch A."/>
            <person name="Narechania A."/>
            <person name="Kim E."/>
        </authorList>
    </citation>
    <scope>NUCLEOTIDE SEQUENCE [LARGE SCALE GENOMIC DNA]</scope>
    <source>
        <strain evidence="2 3">PLY_AMNH</strain>
    </source>
</reference>
<dbReference type="AlphaFoldDB" id="A0AAE0BKK2"/>
<protein>
    <submittedName>
        <fullName evidence="2">Uncharacterized protein</fullName>
    </submittedName>
</protein>
<accession>A0AAE0BKK2</accession>
<keyword evidence="3" id="KW-1185">Reference proteome</keyword>
<dbReference type="SUPFAM" id="SSF47823">
    <property type="entry name" value="lambda integrase-like, N-terminal domain"/>
    <property type="match status" value="1"/>
</dbReference>
<name>A0AAE0BKK2_9CHLO</name>
<dbReference type="Gene3D" id="1.10.150.130">
    <property type="match status" value="1"/>
</dbReference>
<sequence length="679" mass="74337">MIGRYRAMLEGDNSEANGGPEAVRAKLAFMEQKIYAATIELEEIYVRLQALLQTSRDLTPQQHEWLDIETDRSLRSGAWVRARQRLPRFAGIPGTQAWDELLEARDGLPVQEQVRVRSKCKMETLKKLRRLASQGDGCSSFNLKDGPGGGEGAALHGQLLGNHRDARRCLRAEGRVDKLLSRLGFSRNEKKGHWEPTQLVEHLGLEADGDEENVVLKEEKYRLQEAFTTGEQQQRKKATPWKTAPLQHWTGVLGDNKYSEAAAGMQAAALQKTTADNCERLWGKFMKFCMKEELQWLPATAATVQLYLAAMQEAGTVKGTSLQPYLLAINSFHGDFNFPGPAKGRAVVRAVKGTTAMQTAAAEQEDITETVRSYLPASAVRPQTGTAMLRESLLRGSNGLFIVLEKEKVGVVMEKVAAVVWAIEQADNRDIAGVSEDFVTEVQALAECDVEGFHTVAVLIGLELVSDEALALSRHPIWVGLGDGGCERGEGAGIGGGGERARDAGGDEDLGGGAWIDFTAVRARLLSLSPDGTTWHLNELPMEGGFRLKLIASVVSLCLQLGVTLPLVREVSAVETGQCRCGGEVDQFRYCYLACNRMGMFTYRHGAVQDVLVDMLRKTKKFLEEFAEGRQAGLGPEVISATWSTATSMSYWGQIQAHGRVAGSASFQAAHRASEDFPQ</sequence>
<dbReference type="Proteomes" id="UP001190700">
    <property type="component" value="Unassembled WGS sequence"/>
</dbReference>
<comment type="caution">
    <text evidence="2">The sequence shown here is derived from an EMBL/GenBank/DDBJ whole genome shotgun (WGS) entry which is preliminary data.</text>
</comment>
<keyword evidence="1" id="KW-0238">DNA-binding</keyword>
<evidence type="ECO:0000256" key="1">
    <source>
        <dbReference type="ARBA" id="ARBA00023125"/>
    </source>
</evidence>
<dbReference type="EMBL" id="LGRX02034536">
    <property type="protein sequence ID" value="KAK3237560.1"/>
    <property type="molecule type" value="Genomic_DNA"/>
</dbReference>
<organism evidence="2 3">
    <name type="scientific">Cymbomonas tetramitiformis</name>
    <dbReference type="NCBI Taxonomy" id="36881"/>
    <lineage>
        <taxon>Eukaryota</taxon>
        <taxon>Viridiplantae</taxon>
        <taxon>Chlorophyta</taxon>
        <taxon>Pyramimonadophyceae</taxon>
        <taxon>Pyramimonadales</taxon>
        <taxon>Pyramimonadaceae</taxon>
        <taxon>Cymbomonas</taxon>
    </lineage>
</organism>
<proteinExistence type="predicted"/>
<gene>
    <name evidence="2" type="ORF">CYMTET_52375</name>
</gene>